<evidence type="ECO:0000256" key="3">
    <source>
        <dbReference type="ARBA" id="ARBA00022737"/>
    </source>
</evidence>
<dbReference type="GO" id="GO:0005886">
    <property type="term" value="C:plasma membrane"/>
    <property type="evidence" value="ECO:0007669"/>
    <property type="project" value="TreeGrafter"/>
</dbReference>
<evidence type="ECO:0000256" key="4">
    <source>
        <dbReference type="ARBA" id="ARBA00022889"/>
    </source>
</evidence>
<dbReference type="Ensembl" id="ENSGMOT00000011787.2">
    <property type="protein sequence ID" value="ENSGMOP00000011475.2"/>
    <property type="gene ID" value="ENSGMOG00000010719.2"/>
</dbReference>
<dbReference type="GO" id="GO:0098609">
    <property type="term" value="P:cell-cell adhesion"/>
    <property type="evidence" value="ECO:0007669"/>
    <property type="project" value="InterPro"/>
</dbReference>
<dbReference type="SUPFAM" id="SSF48371">
    <property type="entry name" value="ARM repeat"/>
    <property type="match status" value="1"/>
</dbReference>
<sequence length="768" mass="82863">MLLREIYLALPLWSLHCLEAHIAYFTWNHYFISYISWISTLTGAKTMADPLRSATSGAIIDDTSLAVPTDNKLRTGQQRVLDQVHTIKRSKSKHGKSGTLSPTSPVSSQNSVFSEFGSFKFSPASTTTNGLLNRSSTIQVKSGGGYSKSVKAQKTRSLSTKSRYVSTSGQLEKQFTPSAFPQPPNGLKLSRSDPALDPPVAAVPGSQMRATGQTLQGSRQFRSQSNRHSLHSVHTSNQQMTNSGTRLGRLSSLHSGSGSRVSLTKAGKTEQEQSMQNEEISMANLTLKEAVEFLSTPEESHQQCGASFIQHCTFSEESPKQEVLTLGGIPPLVALLRSPNPDVCQSASGALRNLVFKDQDNKQEVKKHGGIGNALELLKETNSTETQKQITGLLWNMSSEDGMKKELIDSALPVLTDSVLVPFTCWSDTSVNNNIHPDVFFSATGCLRNLSCAKEKQRKTMRECDGLIDALLSYIQSCVAEDNPDDKSVENCACILHNLTYQLETESPDCFSKFSPPPSPGAPSATDSSTVGCFSPKSSKLKEIQFDMNKSMKDDSLPSGVDWLCHPKAMVAYLSLLGTSQKDSTQEASIGALQNLTAKKGPASNAISQVLVQKLGAMPTVSPLLRSDNKTLQKTAMCLMGNMSRSTSIQSSIAKQVLPDLASLLSSGTSGMGNNDDTIATSCNNFRSLLTADNNVSKKLLSSDLVTSLADLSENTSFPKGSKAASLLLYSLWNEKSLQGALKKLSLGKSLFINDVTAAARKSAQVVE</sequence>
<proteinExistence type="inferred from homology"/>
<dbReference type="GeneTree" id="ENSGT00940000156735"/>
<reference evidence="9" key="3">
    <citation type="submission" date="2025-09" db="UniProtKB">
        <authorList>
            <consortium name="Ensembl"/>
        </authorList>
    </citation>
    <scope>IDENTIFICATION</scope>
</reference>
<evidence type="ECO:0000256" key="8">
    <source>
        <dbReference type="SAM" id="SignalP"/>
    </source>
</evidence>
<keyword evidence="10" id="KW-1185">Reference proteome</keyword>
<dbReference type="InterPro" id="IPR028435">
    <property type="entry name" value="Plakophilin/d_Catenin"/>
</dbReference>
<evidence type="ECO:0000256" key="2">
    <source>
        <dbReference type="ARBA" id="ARBA00005462"/>
    </source>
</evidence>
<evidence type="ECO:0000256" key="5">
    <source>
        <dbReference type="ARBA" id="ARBA00022949"/>
    </source>
</evidence>
<dbReference type="PROSITE" id="PS50176">
    <property type="entry name" value="ARM_REPEAT"/>
    <property type="match status" value="1"/>
</dbReference>
<feature type="region of interest" description="Disordered" evidence="7">
    <location>
        <begin position="512"/>
        <end position="532"/>
    </location>
</feature>
<keyword evidence="8" id="KW-0732">Signal</keyword>
<dbReference type="PANTHER" id="PTHR10372">
    <property type="entry name" value="PLAKOPHILLIN-RELATED"/>
    <property type="match status" value="1"/>
</dbReference>
<feature type="compositionally biased region" description="Basic residues" evidence="7">
    <location>
        <begin position="87"/>
        <end position="96"/>
    </location>
</feature>
<dbReference type="PANTHER" id="PTHR10372:SF3">
    <property type="entry name" value="PLAKOPHILIN-1"/>
    <property type="match status" value="1"/>
</dbReference>
<dbReference type="Proteomes" id="UP000694546">
    <property type="component" value="Chromosome 1"/>
</dbReference>
<protein>
    <submittedName>
        <fullName evidence="9">Plakophilin 1</fullName>
    </submittedName>
</protein>
<dbReference type="GO" id="GO:0005634">
    <property type="term" value="C:nucleus"/>
    <property type="evidence" value="ECO:0007669"/>
    <property type="project" value="TreeGrafter"/>
</dbReference>
<feature type="region of interest" description="Disordered" evidence="7">
    <location>
        <begin position="87"/>
        <end position="109"/>
    </location>
</feature>
<evidence type="ECO:0000313" key="10">
    <source>
        <dbReference type="Proteomes" id="UP000694546"/>
    </source>
</evidence>
<feature type="compositionally biased region" description="Polar residues" evidence="7">
    <location>
        <begin position="98"/>
        <end position="109"/>
    </location>
</feature>
<feature type="repeat" description="ARM" evidence="6">
    <location>
        <begin position="327"/>
        <end position="369"/>
    </location>
</feature>
<dbReference type="Gene3D" id="1.25.10.10">
    <property type="entry name" value="Leucine-rich Repeat Variant"/>
    <property type="match status" value="1"/>
</dbReference>
<comment type="similarity">
    <text evidence="2">Belongs to the beta-catenin family.</text>
</comment>
<dbReference type="Pfam" id="PF00514">
    <property type="entry name" value="Arm"/>
    <property type="match status" value="1"/>
</dbReference>
<name>A0A8C4ZG31_GADMO</name>
<reference evidence="9" key="2">
    <citation type="submission" date="2025-08" db="UniProtKB">
        <authorList>
            <consortium name="Ensembl"/>
        </authorList>
    </citation>
    <scope>IDENTIFICATION</scope>
</reference>
<dbReference type="GO" id="GO:0005737">
    <property type="term" value="C:cytoplasm"/>
    <property type="evidence" value="ECO:0007669"/>
    <property type="project" value="TreeGrafter"/>
</dbReference>
<feature type="chain" id="PRO_5046925130" evidence="8">
    <location>
        <begin position="21"/>
        <end position="768"/>
    </location>
</feature>
<organism evidence="9 10">
    <name type="scientific">Gadus morhua</name>
    <name type="common">Atlantic cod</name>
    <dbReference type="NCBI Taxonomy" id="8049"/>
    <lineage>
        <taxon>Eukaryota</taxon>
        <taxon>Metazoa</taxon>
        <taxon>Chordata</taxon>
        <taxon>Craniata</taxon>
        <taxon>Vertebrata</taxon>
        <taxon>Euteleostomi</taxon>
        <taxon>Actinopterygii</taxon>
        <taxon>Neopterygii</taxon>
        <taxon>Teleostei</taxon>
        <taxon>Neoteleostei</taxon>
        <taxon>Acanthomorphata</taxon>
        <taxon>Zeiogadaria</taxon>
        <taxon>Gadariae</taxon>
        <taxon>Gadiformes</taxon>
        <taxon>Gadoidei</taxon>
        <taxon>Gadidae</taxon>
        <taxon>Gadus</taxon>
    </lineage>
</organism>
<dbReference type="SMART" id="SM00185">
    <property type="entry name" value="ARM"/>
    <property type="match status" value="5"/>
</dbReference>
<dbReference type="InterPro" id="IPR011989">
    <property type="entry name" value="ARM-like"/>
</dbReference>
<feature type="compositionally biased region" description="Low complexity" evidence="7">
    <location>
        <begin position="193"/>
        <end position="204"/>
    </location>
</feature>
<reference evidence="9" key="1">
    <citation type="submission" date="2019-07" db="EMBL/GenBank/DDBJ databases">
        <authorList>
            <consortium name="Wellcome Sanger Institute Data Sharing"/>
        </authorList>
    </citation>
    <scope>NUCLEOTIDE SEQUENCE [LARGE SCALE GENOMIC DNA]</scope>
</reference>
<feature type="compositionally biased region" description="Polar residues" evidence="7">
    <location>
        <begin position="208"/>
        <end position="242"/>
    </location>
</feature>
<dbReference type="GO" id="GO:0005912">
    <property type="term" value="C:adherens junction"/>
    <property type="evidence" value="ECO:0007669"/>
    <property type="project" value="TreeGrafter"/>
</dbReference>
<evidence type="ECO:0000256" key="7">
    <source>
        <dbReference type="SAM" id="MobiDB-lite"/>
    </source>
</evidence>
<keyword evidence="3" id="KW-0677">Repeat</keyword>
<feature type="region of interest" description="Disordered" evidence="7">
    <location>
        <begin position="136"/>
        <end position="274"/>
    </location>
</feature>
<evidence type="ECO:0000256" key="6">
    <source>
        <dbReference type="PROSITE-ProRule" id="PRU00259"/>
    </source>
</evidence>
<evidence type="ECO:0000313" key="9">
    <source>
        <dbReference type="Ensembl" id="ENSGMOP00000011475.2"/>
    </source>
</evidence>
<accession>A0A8C4ZG31</accession>
<keyword evidence="5" id="KW-0965">Cell junction</keyword>
<keyword evidence="4" id="KW-0130">Cell adhesion</keyword>
<gene>
    <name evidence="9" type="primary">PKP1</name>
</gene>
<dbReference type="InterPro" id="IPR016024">
    <property type="entry name" value="ARM-type_fold"/>
</dbReference>
<evidence type="ECO:0000256" key="1">
    <source>
        <dbReference type="ARBA" id="ARBA00004282"/>
    </source>
</evidence>
<feature type="compositionally biased region" description="Low complexity" evidence="7">
    <location>
        <begin position="243"/>
        <end position="263"/>
    </location>
</feature>
<dbReference type="InterPro" id="IPR000225">
    <property type="entry name" value="Armadillo"/>
</dbReference>
<feature type="signal peptide" evidence="8">
    <location>
        <begin position="1"/>
        <end position="20"/>
    </location>
</feature>
<feature type="compositionally biased region" description="Polar residues" evidence="7">
    <location>
        <begin position="150"/>
        <end position="179"/>
    </location>
</feature>
<dbReference type="AlphaFoldDB" id="A0A8C4ZG31"/>
<comment type="subcellular location">
    <subcellularLocation>
        <location evidence="1">Cell junction</location>
    </subcellularLocation>
</comment>